<evidence type="ECO:0000313" key="5">
    <source>
        <dbReference type="Proteomes" id="UP000235114"/>
    </source>
</evidence>
<gene>
    <name evidence="2" type="ORF">CU635_00060</name>
    <name evidence="3" type="ORF">CVD25_18445</name>
</gene>
<keyword evidence="5" id="KW-1185">Reference proteome</keyword>
<keyword evidence="1" id="KW-0175">Coiled coil</keyword>
<dbReference type="InterPro" id="IPR048062">
    <property type="entry name" value="SE1832-like"/>
</dbReference>
<evidence type="ECO:0000313" key="2">
    <source>
        <dbReference type="EMBL" id="PLR86727.1"/>
    </source>
</evidence>
<dbReference type="EMBL" id="PGVD01000056">
    <property type="protein sequence ID" value="PLR92811.1"/>
    <property type="molecule type" value="Genomic_DNA"/>
</dbReference>
<protein>
    <submittedName>
        <fullName evidence="2">Uncharacterized protein</fullName>
    </submittedName>
</protein>
<name>A0A2N5GSI1_9BACI</name>
<reference evidence="2 4" key="1">
    <citation type="submission" date="2017-11" db="EMBL/GenBank/DDBJ databases">
        <title>Comparitive Functional Genomics of Dry Heat Resistant strains isolated from the Viking Spacecraft.</title>
        <authorList>
            <person name="Seuylemezian A."/>
            <person name="Cooper K."/>
            <person name="Vaishampayan P."/>
        </authorList>
    </citation>
    <scope>NUCLEOTIDE SEQUENCE [LARGE SCALE GENOMIC DNA]</scope>
    <source>
        <strain evidence="2 4">M4.6</strain>
    </source>
</reference>
<dbReference type="Proteomes" id="UP000235114">
    <property type="component" value="Unassembled WGS sequence"/>
</dbReference>
<sequence length="61" mass="7259">MKKSEIQYKIQDVKAEYVRLQNDLEKLEYVQGNTTPLYKQLDEIEAELKALNNQLDELNKM</sequence>
<dbReference type="NCBIfam" id="NF040877">
    <property type="entry name" value="SE1832_fam"/>
    <property type="match status" value="1"/>
</dbReference>
<dbReference type="RefSeq" id="WP_101575137.1">
    <property type="nucleotide sequence ID" value="NZ_PGVA01000001.1"/>
</dbReference>
<dbReference type="AlphaFoldDB" id="A0A2N5GSI1"/>
<evidence type="ECO:0000313" key="3">
    <source>
        <dbReference type="EMBL" id="PLR92811.1"/>
    </source>
</evidence>
<evidence type="ECO:0000256" key="1">
    <source>
        <dbReference type="SAM" id="Coils"/>
    </source>
</evidence>
<organism evidence="2 4">
    <name type="scientific">Bacillus canaveralius</name>
    <dbReference type="NCBI Taxonomy" id="1403243"/>
    <lineage>
        <taxon>Bacteria</taxon>
        <taxon>Bacillati</taxon>
        <taxon>Bacillota</taxon>
        <taxon>Bacilli</taxon>
        <taxon>Bacillales</taxon>
        <taxon>Bacillaceae</taxon>
        <taxon>Bacillus</taxon>
    </lineage>
</organism>
<feature type="coiled-coil region" evidence="1">
    <location>
        <begin position="3"/>
        <end position="61"/>
    </location>
</feature>
<reference evidence="3 5" key="2">
    <citation type="submission" date="2017-12" db="EMBL/GenBank/DDBJ databases">
        <title>Comparative Functional Genomics of Dry Heat Resistant strains isolated from the Viking Spacecraft.</title>
        <authorList>
            <person name="Seuylemezian A."/>
            <person name="Cooper K."/>
            <person name="Vaishampayan P."/>
        </authorList>
    </citation>
    <scope>NUCLEOTIDE SEQUENCE [LARGE SCALE GENOMIC DNA]</scope>
    <source>
        <strain evidence="3 5">ATCC 29669</strain>
    </source>
</reference>
<dbReference type="OrthoDB" id="2973146at2"/>
<accession>A0A2N5GSI1</accession>
<dbReference type="Proteomes" id="UP000234951">
    <property type="component" value="Unassembled WGS sequence"/>
</dbReference>
<proteinExistence type="predicted"/>
<comment type="caution">
    <text evidence="2">The sequence shown here is derived from an EMBL/GenBank/DDBJ whole genome shotgun (WGS) entry which is preliminary data.</text>
</comment>
<evidence type="ECO:0000313" key="4">
    <source>
        <dbReference type="Proteomes" id="UP000234951"/>
    </source>
</evidence>
<dbReference type="EMBL" id="PGVA01000001">
    <property type="protein sequence ID" value="PLR86727.1"/>
    <property type="molecule type" value="Genomic_DNA"/>
</dbReference>